<dbReference type="EMBL" id="UOGF01000092">
    <property type="protein sequence ID" value="VAX32595.1"/>
    <property type="molecule type" value="Genomic_DNA"/>
</dbReference>
<dbReference type="Pfam" id="PF03783">
    <property type="entry name" value="CsgG"/>
    <property type="match status" value="1"/>
</dbReference>
<reference evidence="1" key="1">
    <citation type="submission" date="2018-06" db="EMBL/GenBank/DDBJ databases">
        <authorList>
            <person name="Zhirakovskaya E."/>
        </authorList>
    </citation>
    <scope>NUCLEOTIDE SEQUENCE</scope>
</reference>
<sequence>MKIQERRPREVVCINGRRASRSLFVLAGGLLVVFMLFALPAQSATLPEIEEIKQLYQAGQYNNVVTALGEGEDWGAAQSLYLGLSHLRMGNTMKAIKAWQSFVRLEKGSEGGRKISRYLTILLQKEAERLAKKRVAQEKSFTEKLDPKAVAVYPFANKGTEKMAPLSRGLAAMIITDLSQVEGLTVVERIQIQAILDELKLAKSGLVNAKSAPRVGKLVGAAKFTTGSFLDLEEKNIRLDATVTQTESGKRLGAIDASGELSSFYTIQKALVFKLLCSLGYCPESLDDPTRLLVEKIHTKNLKAFRHFSDGLLAFDQRHYRDARRGFILALEEDPDFNLARKALLDTPLVSLNVANIISGAEAIDQ</sequence>
<proteinExistence type="predicted"/>
<dbReference type="GO" id="GO:0030288">
    <property type="term" value="C:outer membrane-bounded periplasmic space"/>
    <property type="evidence" value="ECO:0007669"/>
    <property type="project" value="InterPro"/>
</dbReference>
<name>A0A3B1DLM6_9ZZZZ</name>
<evidence type="ECO:0008006" key="2">
    <source>
        <dbReference type="Google" id="ProtNLM"/>
    </source>
</evidence>
<evidence type="ECO:0000313" key="1">
    <source>
        <dbReference type="EMBL" id="VAX32595.1"/>
    </source>
</evidence>
<organism evidence="1">
    <name type="scientific">hydrothermal vent metagenome</name>
    <dbReference type="NCBI Taxonomy" id="652676"/>
    <lineage>
        <taxon>unclassified sequences</taxon>
        <taxon>metagenomes</taxon>
        <taxon>ecological metagenomes</taxon>
    </lineage>
</organism>
<feature type="non-terminal residue" evidence="1">
    <location>
        <position position="366"/>
    </location>
</feature>
<dbReference type="InterPro" id="IPR005534">
    <property type="entry name" value="Curli_assmbl/transp-comp_CsgG"/>
</dbReference>
<dbReference type="AlphaFoldDB" id="A0A3B1DLM6"/>
<protein>
    <recommendedName>
        <fullName evidence="2">Tetratricopeptide repeat protein</fullName>
    </recommendedName>
</protein>
<gene>
    <name evidence="1" type="ORF">MNBD_NITROSPIRAE01-909</name>
</gene>
<dbReference type="Gene3D" id="3.40.50.10610">
    <property type="entry name" value="ABC-type transport auxiliary lipoprotein component"/>
    <property type="match status" value="1"/>
</dbReference>
<accession>A0A3B1DLM6</accession>